<dbReference type="OrthoDB" id="10054666at2759"/>
<dbReference type="EMBL" id="UYRT01004961">
    <property type="protein sequence ID" value="VDK37613.1"/>
    <property type="molecule type" value="Genomic_DNA"/>
</dbReference>
<dbReference type="WBParaSite" id="GPUH_0000305801-mRNA-1">
    <property type="protein sequence ID" value="GPUH_0000305801-mRNA-1"/>
    <property type="gene ID" value="GPUH_0000305801"/>
</dbReference>
<keyword evidence="2" id="KW-1185">Reference proteome</keyword>
<protein>
    <submittedName>
        <fullName evidence="3">RGS domain-containing protein</fullName>
    </submittedName>
</protein>
<evidence type="ECO:0000313" key="2">
    <source>
        <dbReference type="Proteomes" id="UP000271098"/>
    </source>
</evidence>
<proteinExistence type="predicted"/>
<evidence type="ECO:0000313" key="3">
    <source>
        <dbReference type="WBParaSite" id="GPUH_0000305801-mRNA-1"/>
    </source>
</evidence>
<accession>A0A183D2W2</accession>
<name>A0A183D2W2_9BILA</name>
<reference evidence="1 2" key="2">
    <citation type="submission" date="2018-11" db="EMBL/GenBank/DDBJ databases">
        <authorList>
            <consortium name="Pathogen Informatics"/>
        </authorList>
    </citation>
    <scope>NUCLEOTIDE SEQUENCE [LARGE SCALE GENOMIC DNA]</scope>
</reference>
<gene>
    <name evidence="1" type="ORF">GPUH_LOCUS3053</name>
</gene>
<organism evidence="3">
    <name type="scientific">Gongylonema pulchrum</name>
    <dbReference type="NCBI Taxonomy" id="637853"/>
    <lineage>
        <taxon>Eukaryota</taxon>
        <taxon>Metazoa</taxon>
        <taxon>Ecdysozoa</taxon>
        <taxon>Nematoda</taxon>
        <taxon>Chromadorea</taxon>
        <taxon>Rhabditida</taxon>
        <taxon>Spirurina</taxon>
        <taxon>Spiruromorpha</taxon>
        <taxon>Spiruroidea</taxon>
        <taxon>Gongylonematidae</taxon>
        <taxon>Gongylonema</taxon>
    </lineage>
</organism>
<dbReference type="Proteomes" id="UP000271098">
    <property type="component" value="Unassembled WGS sequence"/>
</dbReference>
<evidence type="ECO:0000313" key="1">
    <source>
        <dbReference type="EMBL" id="VDK37613.1"/>
    </source>
</evidence>
<dbReference type="AlphaFoldDB" id="A0A183D2W2"/>
<sequence>MRSSMINCDNADAHSLDVLFATTNLERVYRQSNTYYSECLKESLFTIGIAVAKGDEKRIKPRKAMSYGDVKLLWRYCLLNDSDAQLSAEAAFQVYVRQMRADGVLPKLCEYRRPLVDHLLFDIKVTNGLTNLWDVNWKESKNNPNPPSTSLQGAAGPKVMITTTASPATPQSQTTYLHFIKDLNRRSIEDEYFRRSVRMPKRLVVDLNKRSKW</sequence>
<reference evidence="3" key="1">
    <citation type="submission" date="2016-06" db="UniProtKB">
        <authorList>
            <consortium name="WormBaseParasite"/>
        </authorList>
    </citation>
    <scope>IDENTIFICATION</scope>
</reference>